<gene>
    <name evidence="2" type="ORF">GCM10023189_33330</name>
</gene>
<proteinExistence type="inferred from homology"/>
<protein>
    <recommendedName>
        <fullName evidence="4">Prevent-host-death protein</fullName>
    </recommendedName>
</protein>
<dbReference type="InterPro" id="IPR036165">
    <property type="entry name" value="YefM-like_sf"/>
</dbReference>
<dbReference type="SUPFAM" id="SSF143120">
    <property type="entry name" value="YefM-like"/>
    <property type="match status" value="1"/>
</dbReference>
<comment type="similarity">
    <text evidence="1">Belongs to the phD/YefM antitoxin family.</text>
</comment>
<evidence type="ECO:0000256" key="1">
    <source>
        <dbReference type="ARBA" id="ARBA00009981"/>
    </source>
</evidence>
<evidence type="ECO:0000313" key="3">
    <source>
        <dbReference type="Proteomes" id="UP001501175"/>
    </source>
</evidence>
<organism evidence="2 3">
    <name type="scientific">Nibrella saemangeumensis</name>
    <dbReference type="NCBI Taxonomy" id="1084526"/>
    <lineage>
        <taxon>Bacteria</taxon>
        <taxon>Pseudomonadati</taxon>
        <taxon>Bacteroidota</taxon>
        <taxon>Cytophagia</taxon>
        <taxon>Cytophagales</taxon>
        <taxon>Spirosomataceae</taxon>
        <taxon>Nibrella</taxon>
    </lineage>
</organism>
<dbReference type="RefSeq" id="WP_345245006.1">
    <property type="nucleotide sequence ID" value="NZ_BAABHD010000032.1"/>
</dbReference>
<evidence type="ECO:0000313" key="2">
    <source>
        <dbReference type="EMBL" id="GAA4459520.1"/>
    </source>
</evidence>
<dbReference type="EMBL" id="BAABHD010000032">
    <property type="protein sequence ID" value="GAA4459520.1"/>
    <property type="molecule type" value="Genomic_DNA"/>
</dbReference>
<dbReference type="Gene3D" id="3.40.1620.10">
    <property type="entry name" value="YefM-like domain"/>
    <property type="match status" value="1"/>
</dbReference>
<accession>A0ABP8N3N9</accession>
<reference evidence="3" key="1">
    <citation type="journal article" date="2019" name="Int. J. Syst. Evol. Microbiol.">
        <title>The Global Catalogue of Microorganisms (GCM) 10K type strain sequencing project: providing services to taxonomists for standard genome sequencing and annotation.</title>
        <authorList>
            <consortium name="The Broad Institute Genomics Platform"/>
            <consortium name="The Broad Institute Genome Sequencing Center for Infectious Disease"/>
            <person name="Wu L."/>
            <person name="Ma J."/>
        </authorList>
    </citation>
    <scope>NUCLEOTIDE SEQUENCE [LARGE SCALE GENOMIC DNA]</scope>
    <source>
        <strain evidence="3">JCM 17927</strain>
    </source>
</reference>
<dbReference type="Proteomes" id="UP001501175">
    <property type="component" value="Unassembled WGS sequence"/>
</dbReference>
<evidence type="ECO:0008006" key="4">
    <source>
        <dbReference type="Google" id="ProtNLM"/>
    </source>
</evidence>
<keyword evidence="3" id="KW-1185">Reference proteome</keyword>
<sequence>MKTMTVGDLKARFSEVIQEVKAGEEIAVTFGKKKEIVAYLVPKSTRKPAKRQLGLLKDKGNVLFTDDFKITEEEFLGL</sequence>
<name>A0ABP8N3N9_9BACT</name>
<comment type="caution">
    <text evidence="2">The sequence shown here is derived from an EMBL/GenBank/DDBJ whole genome shotgun (WGS) entry which is preliminary data.</text>
</comment>